<dbReference type="RefSeq" id="WP_311360216.1">
    <property type="nucleotide sequence ID" value="NZ_JAVRIE010000001.1"/>
</dbReference>
<dbReference type="GO" id="GO:0008653">
    <property type="term" value="P:lipopolysaccharide metabolic process"/>
    <property type="evidence" value="ECO:0007669"/>
    <property type="project" value="InterPro"/>
</dbReference>
<accession>A0AAW8R0P6</accession>
<keyword evidence="5" id="KW-0997">Cell inner membrane</keyword>
<comment type="function">
    <text evidence="5">Involved in the assembly of lipopolysaccharide (LPS).</text>
</comment>
<keyword evidence="1 5" id="KW-1003">Cell membrane</keyword>
<dbReference type="HAMAP" id="MF_01948">
    <property type="entry name" value="LPS_assembly_LapA"/>
    <property type="match status" value="1"/>
</dbReference>
<gene>
    <name evidence="5" type="primary">lapA</name>
    <name evidence="7" type="ORF">RM544_02600</name>
</gene>
<dbReference type="InterPro" id="IPR032906">
    <property type="entry name" value="LapA"/>
</dbReference>
<sequence length="86" mass="9775">MKGIIVFVVIILLFMFAIVIGSQNTQIISVNYLIAKAEMRVATFMVISLAIGFVIGFLLMLLRFLALKMQNKLLQRRIKKLSKENS</sequence>
<dbReference type="EMBL" id="JAVRIE010000001">
    <property type="protein sequence ID" value="MDT0581415.1"/>
    <property type="molecule type" value="Genomic_DNA"/>
</dbReference>
<reference evidence="7 8" key="1">
    <citation type="submission" date="2023-09" db="EMBL/GenBank/DDBJ databases">
        <authorList>
            <person name="Rey-Velasco X."/>
        </authorList>
    </citation>
    <scope>NUCLEOTIDE SEQUENCE [LARGE SCALE GENOMIC DNA]</scope>
    <source>
        <strain evidence="7 8">W409</strain>
    </source>
</reference>
<evidence type="ECO:0000259" key="6">
    <source>
        <dbReference type="Pfam" id="PF06305"/>
    </source>
</evidence>
<comment type="caution">
    <text evidence="7">The sequence shown here is derived from an EMBL/GenBank/DDBJ whole genome shotgun (WGS) entry which is preliminary data.</text>
</comment>
<proteinExistence type="inferred from homology"/>
<dbReference type="Pfam" id="PF06305">
    <property type="entry name" value="LapA_dom"/>
    <property type="match status" value="1"/>
</dbReference>
<comment type="subcellular location">
    <subcellularLocation>
        <location evidence="5">Cell inner membrane</location>
        <topology evidence="5">Single-pass membrane protein</topology>
    </subcellularLocation>
</comment>
<feature type="domain" description="Lipopolysaccharide assembly protein A" evidence="6">
    <location>
        <begin position="23"/>
        <end position="85"/>
    </location>
</feature>
<keyword evidence="2 5" id="KW-0812">Transmembrane</keyword>
<keyword evidence="3 5" id="KW-1133">Transmembrane helix</keyword>
<protein>
    <recommendedName>
        <fullName evidence="5">Probable lipopolysaccharide assembly protein A</fullName>
    </recommendedName>
</protein>
<organism evidence="7 8">
    <name type="scientific">Brumicola blandensis</name>
    <dbReference type="NCBI Taxonomy" id="3075611"/>
    <lineage>
        <taxon>Bacteria</taxon>
        <taxon>Pseudomonadati</taxon>
        <taxon>Pseudomonadota</taxon>
        <taxon>Gammaproteobacteria</taxon>
        <taxon>Alteromonadales</taxon>
        <taxon>Alteromonadaceae</taxon>
        <taxon>Brumicola</taxon>
    </lineage>
</organism>
<name>A0AAW8R0P6_9ALTE</name>
<dbReference type="Proteomes" id="UP001249020">
    <property type="component" value="Unassembled WGS sequence"/>
</dbReference>
<keyword evidence="4 5" id="KW-0472">Membrane</keyword>
<evidence type="ECO:0000256" key="1">
    <source>
        <dbReference type="ARBA" id="ARBA00022475"/>
    </source>
</evidence>
<evidence type="ECO:0000256" key="2">
    <source>
        <dbReference type="ARBA" id="ARBA00022692"/>
    </source>
</evidence>
<evidence type="ECO:0000256" key="4">
    <source>
        <dbReference type="ARBA" id="ARBA00023136"/>
    </source>
</evidence>
<evidence type="ECO:0000256" key="5">
    <source>
        <dbReference type="HAMAP-Rule" id="MF_01948"/>
    </source>
</evidence>
<evidence type="ECO:0000313" key="8">
    <source>
        <dbReference type="Proteomes" id="UP001249020"/>
    </source>
</evidence>
<evidence type="ECO:0000313" key="7">
    <source>
        <dbReference type="EMBL" id="MDT0581415.1"/>
    </source>
</evidence>
<keyword evidence="8" id="KW-1185">Reference proteome</keyword>
<feature type="transmembrane region" description="Helical" evidence="5">
    <location>
        <begin position="45"/>
        <end position="67"/>
    </location>
</feature>
<dbReference type="GO" id="GO:0005886">
    <property type="term" value="C:plasma membrane"/>
    <property type="evidence" value="ECO:0007669"/>
    <property type="project" value="UniProtKB-SubCell"/>
</dbReference>
<comment type="caution">
    <text evidence="5">Lacks conserved residue(s) required for the propagation of feature annotation.</text>
</comment>
<dbReference type="InterPro" id="IPR010445">
    <property type="entry name" value="LapA_dom"/>
</dbReference>
<dbReference type="AlphaFoldDB" id="A0AAW8R0P6"/>
<comment type="similarity">
    <text evidence="5">Belongs to the LapA family.</text>
</comment>
<evidence type="ECO:0000256" key="3">
    <source>
        <dbReference type="ARBA" id="ARBA00022989"/>
    </source>
</evidence>